<dbReference type="AlphaFoldDB" id="A0A5B9Q1H6"/>
<feature type="compositionally biased region" description="Basic and acidic residues" evidence="1">
    <location>
        <begin position="13"/>
        <end position="32"/>
    </location>
</feature>
<name>A0A5B9Q1H6_9BACT</name>
<keyword evidence="3" id="KW-1185">Reference proteome</keyword>
<evidence type="ECO:0000313" key="2">
    <source>
        <dbReference type="EMBL" id="QEG32804.1"/>
    </source>
</evidence>
<reference evidence="2 3" key="1">
    <citation type="submission" date="2019-08" db="EMBL/GenBank/DDBJ databases">
        <title>Deep-cultivation of Planctomycetes and their phenomic and genomic characterization uncovers novel biology.</title>
        <authorList>
            <person name="Wiegand S."/>
            <person name="Jogler M."/>
            <person name="Boedeker C."/>
            <person name="Pinto D."/>
            <person name="Vollmers J."/>
            <person name="Rivas-Marin E."/>
            <person name="Kohn T."/>
            <person name="Peeters S.H."/>
            <person name="Heuer A."/>
            <person name="Rast P."/>
            <person name="Oberbeckmann S."/>
            <person name="Bunk B."/>
            <person name="Jeske O."/>
            <person name="Meyerdierks A."/>
            <person name="Storesund J.E."/>
            <person name="Kallscheuer N."/>
            <person name="Luecker S."/>
            <person name="Lage O.M."/>
            <person name="Pohl T."/>
            <person name="Merkel B.J."/>
            <person name="Hornburger P."/>
            <person name="Mueller R.-W."/>
            <person name="Bruemmer F."/>
            <person name="Labrenz M."/>
            <person name="Spormann A.M."/>
            <person name="Op den Camp H."/>
            <person name="Overmann J."/>
            <person name="Amann R."/>
            <person name="Jetten M.S.M."/>
            <person name="Mascher T."/>
            <person name="Medema M.H."/>
            <person name="Devos D.P."/>
            <person name="Kaster A.-K."/>
            <person name="Ovreas L."/>
            <person name="Rohde M."/>
            <person name="Galperin M.Y."/>
            <person name="Jogler C."/>
        </authorList>
    </citation>
    <scope>NUCLEOTIDE SEQUENCE [LARGE SCALE GENOMIC DNA]</scope>
    <source>
        <strain evidence="2 3">Pr1d</strain>
    </source>
</reference>
<evidence type="ECO:0000256" key="1">
    <source>
        <dbReference type="SAM" id="MobiDB-lite"/>
    </source>
</evidence>
<dbReference type="KEGG" id="bgok:Pr1d_00640"/>
<organism evidence="2 3">
    <name type="scientific">Bythopirellula goksoeyrii</name>
    <dbReference type="NCBI Taxonomy" id="1400387"/>
    <lineage>
        <taxon>Bacteria</taxon>
        <taxon>Pseudomonadati</taxon>
        <taxon>Planctomycetota</taxon>
        <taxon>Planctomycetia</taxon>
        <taxon>Pirellulales</taxon>
        <taxon>Lacipirellulaceae</taxon>
        <taxon>Bythopirellula</taxon>
    </lineage>
</organism>
<dbReference type="Proteomes" id="UP000323917">
    <property type="component" value="Chromosome"/>
</dbReference>
<accession>A0A5B9Q1H6</accession>
<gene>
    <name evidence="2" type="ORF">Pr1d_00640</name>
</gene>
<protein>
    <submittedName>
        <fullName evidence="2">Uncharacterized protein</fullName>
    </submittedName>
</protein>
<feature type="region of interest" description="Disordered" evidence="1">
    <location>
        <begin position="1"/>
        <end position="32"/>
    </location>
</feature>
<evidence type="ECO:0000313" key="3">
    <source>
        <dbReference type="Proteomes" id="UP000323917"/>
    </source>
</evidence>
<proteinExistence type="predicted"/>
<dbReference type="EMBL" id="CP042913">
    <property type="protein sequence ID" value="QEG32804.1"/>
    <property type="molecule type" value="Genomic_DNA"/>
</dbReference>
<sequence length="48" mass="5534">MLVPNVELSTLARESKTEEEAPEQYRRVRDEKRDFAERLPDVLSDSGA</sequence>